<comment type="caution">
    <text evidence="1">The sequence shown here is derived from an EMBL/GenBank/DDBJ whole genome shotgun (WGS) entry which is preliminary data.</text>
</comment>
<protein>
    <submittedName>
        <fullName evidence="1">Uncharacterized protein</fullName>
    </submittedName>
</protein>
<dbReference type="Proteomes" id="UP000216207">
    <property type="component" value="Unassembled WGS sequence"/>
</dbReference>
<evidence type="ECO:0000313" key="1">
    <source>
        <dbReference type="EMBL" id="PAE87714.1"/>
    </source>
</evidence>
<reference evidence="1 2" key="1">
    <citation type="submission" date="2017-07" db="EMBL/GenBank/DDBJ databases">
        <title>Isolation and whole genome analysis of endospore-forming bacteria from heroin.</title>
        <authorList>
            <person name="Kalinowski J."/>
            <person name="Ahrens B."/>
            <person name="Al-Dilaimi A."/>
            <person name="Winkler A."/>
            <person name="Wibberg D."/>
            <person name="Schleenbecker U."/>
            <person name="Ruckert C."/>
            <person name="Wolfel R."/>
            <person name="Grass G."/>
        </authorList>
    </citation>
    <scope>NUCLEOTIDE SEQUENCE [LARGE SCALE GENOMIC DNA]</scope>
    <source>
        <strain evidence="1 2">7539</strain>
    </source>
</reference>
<gene>
    <name evidence="1" type="ORF">CHH72_16895</name>
</gene>
<proteinExistence type="predicted"/>
<accession>A0A268NW69</accession>
<dbReference type="RefSeq" id="WP_095327042.1">
    <property type="nucleotide sequence ID" value="NZ_NPCC01000030.1"/>
</dbReference>
<name>A0A268NW69_SHOCL</name>
<organism evidence="1 2">
    <name type="scientific">Shouchella clausii</name>
    <name type="common">Alkalihalobacillus clausii</name>
    <dbReference type="NCBI Taxonomy" id="79880"/>
    <lineage>
        <taxon>Bacteria</taxon>
        <taxon>Bacillati</taxon>
        <taxon>Bacillota</taxon>
        <taxon>Bacilli</taxon>
        <taxon>Bacillales</taxon>
        <taxon>Bacillaceae</taxon>
        <taxon>Shouchella</taxon>
    </lineage>
</organism>
<dbReference type="AlphaFoldDB" id="A0A268NW69"/>
<dbReference type="EMBL" id="NPCC01000030">
    <property type="protein sequence ID" value="PAE87714.1"/>
    <property type="molecule type" value="Genomic_DNA"/>
</dbReference>
<evidence type="ECO:0000313" key="2">
    <source>
        <dbReference type="Proteomes" id="UP000216207"/>
    </source>
</evidence>
<sequence>MNKETDRFNLEKWNRITELKDCPPFNKEVLAIHDDHIYIGTLIKPGNQQFWQLENDYGIEWVDVYDVDFWAEKGSYVDREGELNFTKILLPTNYSFSIQFYNHMWEIELMMEREGFDPNEFRLVEVPIPGVYCFDRITSHLGIDYFVMEERAGKVVPTYLTYEANENGQNCFEADSILKSMILNAIWADQIAFPFKIITSNSVFLKDVRLLDLIHKANEKKEGKISLTESQQSFNKRLISLLEREGILLDGWYIDEIAYLKEEIHHVLSKEKKENLVIKYDTKKDAFSPAYFAVSSRGDYALHQATSVKEAINKYQAEGAI</sequence>